<protein>
    <submittedName>
        <fullName evidence="11">Bacteriocin immunity protein</fullName>
    </submittedName>
</protein>
<dbReference type="Pfam" id="PF06958">
    <property type="entry name" value="Pyocin_S"/>
    <property type="match status" value="1"/>
</dbReference>
<dbReference type="Pfam" id="PF21431">
    <property type="entry name" value="Col-Pyo_DNase"/>
    <property type="match status" value="1"/>
</dbReference>
<evidence type="ECO:0000256" key="5">
    <source>
        <dbReference type="ARBA" id="ARBA00022759"/>
    </source>
</evidence>
<evidence type="ECO:0000313" key="13">
    <source>
        <dbReference type="Proteomes" id="UP000659438"/>
    </source>
</evidence>
<reference evidence="12" key="3">
    <citation type="submission" date="2021-06" db="EMBL/GenBank/DDBJ databases">
        <title>Updating the genus Pseudomonas: Description of 43 new species and partition of the Pseudomonas putida group.</title>
        <authorList>
            <person name="Girard L."/>
            <person name="Lood C."/>
            <person name="Vandamme P."/>
            <person name="Rokni-Zadeh H."/>
            <person name="Van Noort V."/>
            <person name="Hofte M."/>
            <person name="Lavigne R."/>
            <person name="De Mot R."/>
        </authorList>
    </citation>
    <scope>NUCLEOTIDE SEQUENCE</scope>
    <source>
        <strain evidence="12">SWRI102</strain>
    </source>
</reference>
<dbReference type="InterPro" id="IPR016128">
    <property type="entry name" value="Pyosin/cloacin_T_dom"/>
</dbReference>
<comment type="similarity">
    <text evidence="1">Belongs to the colicin/pyosin nuclease family.</text>
</comment>
<gene>
    <name evidence="12" type="ORF">HU742_015050</name>
    <name evidence="11" type="ORF">HU742_21390</name>
</gene>
<name>A0A923FS37_9PSED</name>
<dbReference type="InterPro" id="IPR044925">
    <property type="entry name" value="His-Me_finger_sf"/>
</dbReference>
<dbReference type="InterPro" id="IPR037146">
    <property type="entry name" value="Colicin/pyocin_DNase_dom_sf"/>
</dbReference>
<evidence type="ECO:0000256" key="2">
    <source>
        <dbReference type="ARBA" id="ARBA00009346"/>
    </source>
</evidence>
<dbReference type="InterPro" id="IPR036302">
    <property type="entry name" value="Pyosin/cloacin_T_dom_sf"/>
</dbReference>
<dbReference type="GO" id="GO:0031640">
    <property type="term" value="P:killing of cells of another organism"/>
    <property type="evidence" value="ECO:0007669"/>
    <property type="project" value="UniProtKB-KW"/>
</dbReference>
<dbReference type="SUPFAM" id="SSF47345">
    <property type="entry name" value="Colicin E immunity proteins"/>
    <property type="match status" value="1"/>
</dbReference>
<dbReference type="Gene3D" id="3.90.540.10">
    <property type="entry name" value="Colicin/pyocin, DNase domain"/>
    <property type="match status" value="1"/>
</dbReference>
<evidence type="ECO:0000256" key="3">
    <source>
        <dbReference type="ARBA" id="ARBA00022529"/>
    </source>
</evidence>
<evidence type="ECO:0000256" key="9">
    <source>
        <dbReference type="ARBA" id="ARBA00023048"/>
    </source>
</evidence>
<dbReference type="EMBL" id="JABWQX010000010">
    <property type="protein sequence ID" value="MBC3397776.1"/>
    <property type="molecule type" value="Genomic_DNA"/>
</dbReference>
<dbReference type="EMBL" id="JABWQX020000001">
    <property type="protein sequence ID" value="MBV4552461.1"/>
    <property type="molecule type" value="Genomic_DNA"/>
</dbReference>
<dbReference type="GO" id="GO:0015643">
    <property type="term" value="F:toxic substance binding"/>
    <property type="evidence" value="ECO:0007669"/>
    <property type="project" value="InterPro"/>
</dbReference>
<dbReference type="SUPFAM" id="SSF54060">
    <property type="entry name" value="His-Me finger endonucleases"/>
    <property type="match status" value="1"/>
</dbReference>
<keyword evidence="8" id="KW-0079">Bacteriocin immunity</keyword>
<keyword evidence="6" id="KW-0378">Hydrolase</keyword>
<evidence type="ECO:0000256" key="7">
    <source>
        <dbReference type="ARBA" id="ARBA00023022"/>
    </source>
</evidence>
<dbReference type="AlphaFoldDB" id="A0A923FS37"/>
<organism evidence="11">
    <name type="scientific">Pseudomonas marvdashtae</name>
    <dbReference type="NCBI Taxonomy" id="2745500"/>
    <lineage>
        <taxon>Bacteria</taxon>
        <taxon>Pseudomonadati</taxon>
        <taxon>Pseudomonadota</taxon>
        <taxon>Gammaproteobacteria</taxon>
        <taxon>Pseudomonadales</taxon>
        <taxon>Pseudomonadaceae</taxon>
        <taxon>Pseudomonas</taxon>
    </lineage>
</organism>
<dbReference type="CDD" id="cd16363">
    <property type="entry name" value="Col_Im_like"/>
    <property type="match status" value="1"/>
</dbReference>
<dbReference type="GO" id="GO:0019835">
    <property type="term" value="P:cytolysis"/>
    <property type="evidence" value="ECO:0007669"/>
    <property type="project" value="InterPro"/>
</dbReference>
<comment type="caution">
    <text evidence="11">The sequence shown here is derived from an EMBL/GenBank/DDBJ whole genome shotgun (WGS) entry which is preliminary data.</text>
</comment>
<dbReference type="GO" id="GO:0030153">
    <property type="term" value="P:bacteriocin immunity"/>
    <property type="evidence" value="ECO:0007669"/>
    <property type="project" value="UniProtKB-KW"/>
</dbReference>
<proteinExistence type="inferred from homology"/>
<dbReference type="Gene3D" id="1.10.1200.20">
    <property type="entry name" value="Colicin E immunity protein"/>
    <property type="match status" value="1"/>
</dbReference>
<evidence type="ECO:0000256" key="6">
    <source>
        <dbReference type="ARBA" id="ARBA00022801"/>
    </source>
</evidence>
<accession>A0A923FS37</accession>
<evidence type="ECO:0000313" key="11">
    <source>
        <dbReference type="EMBL" id="MBC3397776.1"/>
    </source>
</evidence>
<keyword evidence="9" id="KW-0078">Bacteriocin</keyword>
<keyword evidence="7" id="KW-0044">Antibiotic</keyword>
<reference evidence="11" key="2">
    <citation type="submission" date="2020-07" db="EMBL/GenBank/DDBJ databases">
        <authorList>
            <person name="Lood C."/>
            <person name="Girard L."/>
        </authorList>
    </citation>
    <scope>NUCLEOTIDE SEQUENCE</scope>
    <source>
        <strain evidence="11">SWRI102</strain>
    </source>
</reference>
<keyword evidence="3" id="KW-0929">Antimicrobial</keyword>
<dbReference type="GO" id="GO:0016787">
    <property type="term" value="F:hydrolase activity"/>
    <property type="evidence" value="ECO:0007669"/>
    <property type="project" value="UniProtKB-KW"/>
</dbReference>
<dbReference type="GO" id="GO:0004519">
    <property type="term" value="F:endonuclease activity"/>
    <property type="evidence" value="ECO:0007669"/>
    <property type="project" value="UniProtKB-KW"/>
</dbReference>
<evidence type="ECO:0000313" key="12">
    <source>
        <dbReference type="EMBL" id="MBV4552461.1"/>
    </source>
</evidence>
<dbReference type="RefSeq" id="WP_186640084.1">
    <property type="nucleotide sequence ID" value="NZ_JABWQX020000001.1"/>
</dbReference>
<sequence length="611" mass="67453">MELKAKLQDYTESEFQMFVDQIWNVDIREEDHDRLINHFDRIVGHPGGADLLFYPEDTTNRNSSGAVVYYVKHWHLKNNIIPFKGGALPASVKPGPRLSSAEQATARAKRELANTQRVTADLAAAERTTESAFTLLESSIKALQTQQSPSATLANMEKAIRHVERAQHDVLMAVGAFGRKKMRLEFAKNAAKQNLAYNKADGTTWQANLQQATVNHSRYIARLSLIAQRHAELHSKAETALDNTLGQLVHIRGTDLGATLFRLSAADNLERPSLLISNAQPLVPRQRTDLQKTLRSAVAEFNWSMTDGAREHLGKYVGVLNFRFASRAKAVRFGLCVALAELSLIDPDWQALAAQRGEVELPMRMGTTTVAVKPGSLSYGLKAIRELFEIYITPCAGALPAKVRVRPALWHEDERVYRLTTDGPQSSVVEWALPRGVESAATPKQDRLDSAGFVRSSSVPELASFDSVEEVRFDDYVVVFPHDSGLEPVYVMFNDRRDCPGVVSGAGLAVAEAWQTQAASSQGAPVPALVADQLRGQVFERFDLFKHAFWKAVAATPTLNAQFTLDNRALLLSGSAPRSEQPGNRALRILHRVDVMQGGGVYDLDNLIVRG</sequence>
<reference evidence="11 13" key="1">
    <citation type="journal article" date="2020" name="Microorganisms">
        <title>Reliable Identification of Environmental Pseudomonas Isolates Using the rpoD Gene.</title>
        <authorList>
            <consortium name="The Broad Institute Genome Sequencing Platform"/>
            <person name="Girard L."/>
            <person name="Lood C."/>
            <person name="Rokni-Zadeh H."/>
            <person name="van Noort V."/>
            <person name="Lavigne R."/>
            <person name="De Mot R."/>
        </authorList>
    </citation>
    <scope>NUCLEOTIDE SEQUENCE</scope>
    <source>
        <strain evidence="11 13">SWRI102</strain>
    </source>
</reference>
<comment type="similarity">
    <text evidence="2">Belongs to the colicins ColE2/ColE8/ColE9 and pyocins S1/S2 family.</text>
</comment>
<evidence type="ECO:0000256" key="4">
    <source>
        <dbReference type="ARBA" id="ARBA00022722"/>
    </source>
</evidence>
<dbReference type="InterPro" id="IPR000290">
    <property type="entry name" value="Colicin_pyocin"/>
</dbReference>
<dbReference type="PRINTS" id="PR01300">
    <property type="entry name" value="PYOCINKILLER"/>
</dbReference>
<evidence type="ECO:0000256" key="8">
    <source>
        <dbReference type="ARBA" id="ARBA00023025"/>
    </source>
</evidence>
<dbReference type="Pfam" id="PF01320">
    <property type="entry name" value="Colicin_Pyocin"/>
    <property type="match status" value="1"/>
</dbReference>
<dbReference type="SUPFAM" id="SSF69369">
    <property type="entry name" value="Cloacin translocation domain"/>
    <property type="match status" value="1"/>
</dbReference>
<dbReference type="InterPro" id="IPR035900">
    <property type="entry name" value="Colicin_E_sf"/>
</dbReference>
<evidence type="ECO:0000259" key="10">
    <source>
        <dbReference type="Pfam" id="PF06958"/>
    </source>
</evidence>
<dbReference type="GO" id="GO:0005102">
    <property type="term" value="F:signaling receptor binding"/>
    <property type="evidence" value="ECO:0007669"/>
    <property type="project" value="InterPro"/>
</dbReference>
<dbReference type="Proteomes" id="UP000659438">
    <property type="component" value="Unassembled WGS sequence"/>
</dbReference>
<dbReference type="GO" id="GO:0042742">
    <property type="term" value="P:defense response to bacterium"/>
    <property type="evidence" value="ECO:0007669"/>
    <property type="project" value="UniProtKB-KW"/>
</dbReference>
<keyword evidence="4" id="KW-0540">Nuclease</keyword>
<evidence type="ECO:0000256" key="1">
    <source>
        <dbReference type="ARBA" id="ARBA00006811"/>
    </source>
</evidence>
<dbReference type="InterPro" id="IPR003060">
    <property type="entry name" value="Pyocin_killer"/>
</dbReference>
<keyword evidence="13" id="KW-1185">Reference proteome</keyword>
<keyword evidence="5" id="KW-0255">Endonuclease</keyword>
<feature type="domain" description="Pyosin/cloacin translocation" evidence="10">
    <location>
        <begin position="349"/>
        <end position="492"/>
    </location>
</feature>